<feature type="binding site" evidence="3 4">
    <location>
        <position position="133"/>
    </location>
    <ligand>
        <name>Zn(2+)</name>
        <dbReference type="ChEBI" id="CHEBI:29105"/>
    </ligand>
</feature>
<dbReference type="Proteomes" id="UP000777440">
    <property type="component" value="Unassembled WGS sequence"/>
</dbReference>
<feature type="active site" description="Proton acceptor" evidence="3 4">
    <location>
        <position position="106"/>
    </location>
</feature>
<dbReference type="Gene3D" id="3.40.50.1220">
    <property type="entry name" value="TPP-binding domain"/>
    <property type="match status" value="1"/>
</dbReference>
<organism evidence="6 7">
    <name type="scientific">Microbacterium ureisolvens</name>
    <dbReference type="NCBI Taxonomy" id="2781186"/>
    <lineage>
        <taxon>Bacteria</taxon>
        <taxon>Bacillati</taxon>
        <taxon>Actinomycetota</taxon>
        <taxon>Actinomycetes</taxon>
        <taxon>Micrococcales</taxon>
        <taxon>Microbacteriaceae</taxon>
        <taxon>Microbacterium</taxon>
    </lineage>
</organism>
<comment type="function">
    <text evidence="3">NAD-dependent lysine deacetylase and desuccinylase that specifically removes acetyl and succinyl groups on target proteins. Modulates the activities of several proteins which are inactive in their acylated form.</text>
</comment>
<evidence type="ECO:0000313" key="7">
    <source>
        <dbReference type="Proteomes" id="UP000777440"/>
    </source>
</evidence>
<dbReference type="InterPro" id="IPR026591">
    <property type="entry name" value="Sirtuin_cat_small_dom_sf"/>
</dbReference>
<keyword evidence="3" id="KW-0963">Cytoplasm</keyword>
<dbReference type="Gene3D" id="3.30.1600.10">
    <property type="entry name" value="SIR2/SIRT2 'Small Domain"/>
    <property type="match status" value="1"/>
</dbReference>
<evidence type="ECO:0000256" key="2">
    <source>
        <dbReference type="ARBA" id="ARBA00023027"/>
    </source>
</evidence>
<name>A0ABS7HZU8_9MICO</name>
<comment type="subcellular location">
    <subcellularLocation>
        <location evidence="3">Cytoplasm</location>
    </subcellularLocation>
</comment>
<keyword evidence="2 3" id="KW-0520">NAD</keyword>
<dbReference type="PANTHER" id="PTHR11085">
    <property type="entry name" value="NAD-DEPENDENT PROTEIN DEACYLASE SIRTUIN-5, MITOCHONDRIAL-RELATED"/>
    <property type="match status" value="1"/>
</dbReference>
<dbReference type="EMBL" id="JAEUAX010000007">
    <property type="protein sequence ID" value="MBW9110917.1"/>
    <property type="molecule type" value="Genomic_DNA"/>
</dbReference>
<evidence type="ECO:0000256" key="3">
    <source>
        <dbReference type="HAMAP-Rule" id="MF_01121"/>
    </source>
</evidence>
<keyword evidence="7" id="KW-1185">Reference proteome</keyword>
<feature type="binding site" evidence="3">
    <location>
        <position position="53"/>
    </location>
    <ligand>
        <name>substrate</name>
    </ligand>
</feature>
<feature type="binding site" evidence="3">
    <location>
        <begin position="9"/>
        <end position="28"/>
    </location>
    <ligand>
        <name>NAD(+)</name>
        <dbReference type="ChEBI" id="CHEBI:57540"/>
    </ligand>
</feature>
<comment type="cofactor">
    <cofactor evidence="3">
        <name>Zn(2+)</name>
        <dbReference type="ChEBI" id="CHEBI:29105"/>
    </cofactor>
    <text evidence="3">Binds 1 zinc ion per subunit.</text>
</comment>
<accession>A0ABS7HZU8</accession>
<comment type="domain">
    <text evidence="3">2 residues (Tyr-53 and Arg-56) present in a large hydrophobic pocket are probably involved in substrate specificity. They are important for desuccinylation activity, but dispensable for deacetylation activity.</text>
</comment>
<sequence>MNRIVVLTGAGISAESGVPTFRGADGLWEGHDIEDVATPEGFERDPDLVQAFYDARRRAVASVLPNAAHRALARLEGAIGDDLLVVTQNVDDLHERAGSRNLVHMHGELRRALCLACGSRPDWDADLIDRPACRECGERMLRPDVVWFGEMPYELDRIEQAVVACDVFVSIGTSGEVYPAAGYVALAAAFGARTVELNLEASDPAVPFDDARVGPATVLVPEWVEETITLRSRRR</sequence>
<dbReference type="InterPro" id="IPR029035">
    <property type="entry name" value="DHS-like_NAD/FAD-binding_dom"/>
</dbReference>
<feature type="binding site" evidence="3">
    <location>
        <begin position="88"/>
        <end position="91"/>
    </location>
    <ligand>
        <name>NAD(+)</name>
        <dbReference type="ChEBI" id="CHEBI:57540"/>
    </ligand>
</feature>
<feature type="binding site" evidence="3">
    <location>
        <begin position="198"/>
        <end position="200"/>
    </location>
    <ligand>
        <name>NAD(+)</name>
        <dbReference type="ChEBI" id="CHEBI:57540"/>
    </ligand>
</feature>
<feature type="binding site" evidence="3">
    <location>
        <position position="56"/>
    </location>
    <ligand>
        <name>substrate</name>
    </ligand>
</feature>
<feature type="binding site" evidence="3 4">
    <location>
        <position position="114"/>
    </location>
    <ligand>
        <name>Zn(2+)</name>
        <dbReference type="ChEBI" id="CHEBI:29105"/>
    </ligand>
</feature>
<reference evidence="6 7" key="1">
    <citation type="journal article" date="2021" name="MBio">
        <title>Poor Competitiveness of Bradyrhizobium in Pigeon Pea Root Colonization in Indian Soils.</title>
        <authorList>
            <person name="Chalasani D."/>
            <person name="Basu A."/>
            <person name="Pullabhotla S.V.S.R.N."/>
            <person name="Jorrin B."/>
            <person name="Neal A.L."/>
            <person name="Poole P.S."/>
            <person name="Podile A.R."/>
            <person name="Tkacz A."/>
        </authorList>
    </citation>
    <scope>NUCLEOTIDE SEQUENCE [LARGE SCALE GENOMIC DNA]</scope>
    <source>
        <strain evidence="6 7">HU12</strain>
    </source>
</reference>
<feature type="domain" description="Deacetylase sirtuin-type" evidence="5">
    <location>
        <begin position="1"/>
        <end position="230"/>
    </location>
</feature>
<evidence type="ECO:0000256" key="1">
    <source>
        <dbReference type="ARBA" id="ARBA00022679"/>
    </source>
</evidence>
<keyword evidence="3 4" id="KW-0479">Metal-binding</keyword>
<feature type="binding site" evidence="3 4">
    <location>
        <position position="117"/>
    </location>
    <ligand>
        <name>Zn(2+)</name>
        <dbReference type="ChEBI" id="CHEBI:29105"/>
    </ligand>
</feature>
<dbReference type="InterPro" id="IPR027546">
    <property type="entry name" value="Sirtuin_class_III"/>
</dbReference>
<dbReference type="InterPro" id="IPR003000">
    <property type="entry name" value="Sirtuin"/>
</dbReference>
<comment type="catalytic activity">
    <reaction evidence="3">
        <text>N(6)-succinyl-L-lysyl-[protein] + NAD(+) + H2O = 2''-O-succinyl-ADP-D-ribose + nicotinamide + L-lysyl-[protein]</text>
        <dbReference type="Rhea" id="RHEA:47668"/>
        <dbReference type="Rhea" id="RHEA-COMP:9752"/>
        <dbReference type="Rhea" id="RHEA-COMP:11877"/>
        <dbReference type="ChEBI" id="CHEBI:15377"/>
        <dbReference type="ChEBI" id="CHEBI:17154"/>
        <dbReference type="ChEBI" id="CHEBI:29969"/>
        <dbReference type="ChEBI" id="CHEBI:57540"/>
        <dbReference type="ChEBI" id="CHEBI:87830"/>
        <dbReference type="ChEBI" id="CHEBI:87832"/>
    </reaction>
</comment>
<comment type="similarity">
    <text evidence="3">Belongs to the sirtuin family. Class III subfamily.</text>
</comment>
<keyword evidence="3 4" id="KW-0862">Zinc</keyword>
<evidence type="ECO:0000313" key="6">
    <source>
        <dbReference type="EMBL" id="MBW9110917.1"/>
    </source>
</evidence>
<feature type="binding site" evidence="3 4">
    <location>
        <position position="136"/>
    </location>
    <ligand>
        <name>Zn(2+)</name>
        <dbReference type="ChEBI" id="CHEBI:29105"/>
    </ligand>
</feature>
<dbReference type="SUPFAM" id="SSF52467">
    <property type="entry name" value="DHS-like NAD/FAD-binding domain"/>
    <property type="match status" value="1"/>
</dbReference>
<feature type="binding site" evidence="3">
    <location>
        <begin position="172"/>
        <end position="174"/>
    </location>
    <ligand>
        <name>NAD(+)</name>
        <dbReference type="ChEBI" id="CHEBI:57540"/>
    </ligand>
</feature>
<dbReference type="EC" id="2.3.1.286" evidence="3"/>
<gene>
    <name evidence="3" type="primary">cobB</name>
    <name evidence="6" type="ORF">JNB61_14145</name>
</gene>
<dbReference type="RefSeq" id="WP_220340030.1">
    <property type="nucleotide sequence ID" value="NZ_JAEUAX010000007.1"/>
</dbReference>
<dbReference type="PROSITE" id="PS50305">
    <property type="entry name" value="SIRTUIN"/>
    <property type="match status" value="1"/>
</dbReference>
<evidence type="ECO:0000256" key="4">
    <source>
        <dbReference type="PROSITE-ProRule" id="PRU00236"/>
    </source>
</evidence>
<dbReference type="InterPro" id="IPR050134">
    <property type="entry name" value="NAD-dep_sirtuin_deacylases"/>
</dbReference>
<dbReference type="HAMAP" id="MF_01121">
    <property type="entry name" value="Sirtuin_ClassIII"/>
    <property type="match status" value="1"/>
</dbReference>
<dbReference type="Pfam" id="PF02146">
    <property type="entry name" value="SIR2"/>
    <property type="match status" value="1"/>
</dbReference>
<comment type="catalytic activity">
    <reaction evidence="3">
        <text>N(6)-acetyl-L-lysyl-[protein] + NAD(+) + H2O = 2''-O-acetyl-ADP-D-ribose + nicotinamide + L-lysyl-[protein]</text>
        <dbReference type="Rhea" id="RHEA:43636"/>
        <dbReference type="Rhea" id="RHEA-COMP:9752"/>
        <dbReference type="Rhea" id="RHEA-COMP:10731"/>
        <dbReference type="ChEBI" id="CHEBI:15377"/>
        <dbReference type="ChEBI" id="CHEBI:17154"/>
        <dbReference type="ChEBI" id="CHEBI:29969"/>
        <dbReference type="ChEBI" id="CHEBI:57540"/>
        <dbReference type="ChEBI" id="CHEBI:61930"/>
        <dbReference type="ChEBI" id="CHEBI:83767"/>
        <dbReference type="EC" id="2.3.1.286"/>
    </reaction>
</comment>
<keyword evidence="1" id="KW-0808">Transferase</keyword>
<dbReference type="CDD" id="cd01412">
    <property type="entry name" value="SIRT5_Af1_CobB"/>
    <property type="match status" value="1"/>
</dbReference>
<protein>
    <recommendedName>
        <fullName evidence="3">NAD-dependent protein deacylase</fullName>
        <ecNumber evidence="3">2.3.1.286</ecNumber>
    </recommendedName>
    <alternativeName>
        <fullName evidence="3">Regulatory protein SIR2 homolog</fullName>
    </alternativeName>
</protein>
<proteinExistence type="inferred from homology"/>
<dbReference type="PANTHER" id="PTHR11085:SF4">
    <property type="entry name" value="NAD-DEPENDENT PROTEIN DEACYLASE"/>
    <property type="match status" value="1"/>
</dbReference>
<comment type="caution">
    <text evidence="6">The sequence shown here is derived from an EMBL/GenBank/DDBJ whole genome shotgun (WGS) entry which is preliminary data.</text>
</comment>
<feature type="binding site" evidence="3">
    <location>
        <position position="216"/>
    </location>
    <ligand>
        <name>NAD(+)</name>
        <dbReference type="ChEBI" id="CHEBI:57540"/>
    </ligand>
</feature>
<evidence type="ECO:0000259" key="5">
    <source>
        <dbReference type="PROSITE" id="PS50305"/>
    </source>
</evidence>
<dbReference type="InterPro" id="IPR026590">
    <property type="entry name" value="Ssirtuin_cat_dom"/>
</dbReference>